<keyword evidence="2" id="KW-0614">Plasmid</keyword>
<evidence type="ECO:0000259" key="1">
    <source>
        <dbReference type="Pfam" id="PF13700"/>
    </source>
</evidence>
<accession>A0AA95GQ50</accession>
<evidence type="ECO:0000313" key="3">
    <source>
        <dbReference type="Proteomes" id="UP001177595"/>
    </source>
</evidence>
<dbReference type="RefSeq" id="WP_280626388.1">
    <property type="nucleotide sequence ID" value="NZ_CP123505.1"/>
</dbReference>
<evidence type="ECO:0000313" key="2">
    <source>
        <dbReference type="EMBL" id="WGM03273.1"/>
    </source>
</evidence>
<reference evidence="2" key="1">
    <citation type="submission" date="2023-04" db="EMBL/GenBank/DDBJ databases">
        <title>Genome dynamics across the evolutionary transition to endosymbiosis.</title>
        <authorList>
            <person name="Siozios S."/>
            <person name="Nadal-Jimenez P."/>
            <person name="Azagi T."/>
            <person name="Sprong H."/>
            <person name="Frost C.L."/>
            <person name="Parratt S.R."/>
            <person name="Taylor G."/>
            <person name="Brettell L."/>
            <person name="Lew K.C."/>
            <person name="Croft L."/>
            <person name="King K.C."/>
            <person name="Brockhurst M.A."/>
            <person name="Hypsa V."/>
            <person name="Novakova E."/>
            <person name="Darby A.C."/>
            <person name="Hurst G.D.D."/>
        </authorList>
    </citation>
    <scope>NUCLEOTIDE SEQUENCE</scope>
    <source>
        <strain evidence="2">APv</strain>
        <plasmid evidence="2">paPv1</plasmid>
    </source>
</reference>
<protein>
    <submittedName>
        <fullName evidence="2">DUF4158 domain-containing protein</fullName>
    </submittedName>
</protein>
<geneLocation type="plasmid" evidence="2 3">
    <name>paPv1</name>
</geneLocation>
<organism evidence="2 3">
    <name type="scientific">Arsenophonus nasoniae</name>
    <name type="common">son-killer infecting Nasonia vitripennis</name>
    <dbReference type="NCBI Taxonomy" id="638"/>
    <lineage>
        <taxon>Bacteria</taxon>
        <taxon>Pseudomonadati</taxon>
        <taxon>Pseudomonadota</taxon>
        <taxon>Gammaproteobacteria</taxon>
        <taxon>Enterobacterales</taxon>
        <taxon>Morganellaceae</taxon>
        <taxon>Arsenophonus</taxon>
    </lineage>
</organism>
<dbReference type="Proteomes" id="UP001177595">
    <property type="component" value="Plasmid paPv1"/>
</dbReference>
<dbReference type="Pfam" id="PF13700">
    <property type="entry name" value="DUF4158"/>
    <property type="match status" value="1"/>
</dbReference>
<name>A0AA95GQ50_9GAMM</name>
<sequence length="109" mass="12713">MSSCYDQTIRDFWTLTAEESTLLPGMTDKGRLGFATQLKFIDIHGRFPEHHNEIDPQAVQWLATQIKVTPDLLGSYDFLGRQSRRHRRTIRVFLGFHPMTVVNYPKTVY</sequence>
<gene>
    <name evidence="2" type="ORF">QE210_17870</name>
</gene>
<feature type="domain" description="DUF4158" evidence="1">
    <location>
        <begin position="7"/>
        <end position="103"/>
    </location>
</feature>
<dbReference type="EMBL" id="CP123505">
    <property type="protein sequence ID" value="WGM03273.1"/>
    <property type="molecule type" value="Genomic_DNA"/>
</dbReference>
<dbReference type="InterPro" id="IPR025296">
    <property type="entry name" value="DUF4158"/>
</dbReference>
<proteinExistence type="predicted"/>
<dbReference type="AlphaFoldDB" id="A0AA95GQ50"/>